<reference evidence="2" key="2">
    <citation type="submission" date="2025-09" db="UniProtKB">
        <authorList>
            <consortium name="Ensembl"/>
        </authorList>
    </citation>
    <scope>IDENTIFICATION</scope>
</reference>
<reference evidence="2" key="1">
    <citation type="submission" date="2025-08" db="UniProtKB">
        <authorList>
            <consortium name="Ensembl"/>
        </authorList>
    </citation>
    <scope>IDENTIFICATION</scope>
</reference>
<evidence type="ECO:0000313" key="3">
    <source>
        <dbReference type="Proteomes" id="UP000694546"/>
    </source>
</evidence>
<dbReference type="Ensembl" id="ENSGMOT00000049011.1">
    <property type="protein sequence ID" value="ENSGMOP00000035016.1"/>
    <property type="gene ID" value="ENSGMOG00000027599.1"/>
</dbReference>
<organism evidence="2 3">
    <name type="scientific">Gadus morhua</name>
    <name type="common">Atlantic cod</name>
    <dbReference type="NCBI Taxonomy" id="8049"/>
    <lineage>
        <taxon>Eukaryota</taxon>
        <taxon>Metazoa</taxon>
        <taxon>Chordata</taxon>
        <taxon>Craniata</taxon>
        <taxon>Vertebrata</taxon>
        <taxon>Euteleostomi</taxon>
        <taxon>Actinopterygii</taxon>
        <taxon>Neopterygii</taxon>
        <taxon>Teleostei</taxon>
        <taxon>Neoteleostei</taxon>
        <taxon>Acanthomorphata</taxon>
        <taxon>Zeiogadaria</taxon>
        <taxon>Gadariae</taxon>
        <taxon>Gadiformes</taxon>
        <taxon>Gadoidei</taxon>
        <taxon>Gadidae</taxon>
        <taxon>Gadus</taxon>
    </lineage>
</organism>
<feature type="compositionally biased region" description="Basic and acidic residues" evidence="1">
    <location>
        <begin position="62"/>
        <end position="92"/>
    </location>
</feature>
<keyword evidence="3" id="KW-1185">Reference proteome</keyword>
<protein>
    <submittedName>
        <fullName evidence="2">Uncharacterized protein</fullName>
    </submittedName>
</protein>
<name>A0A8C5AQ80_GADMO</name>
<accession>A0A8C5AQ80</accession>
<dbReference type="Proteomes" id="UP000694546">
    <property type="component" value="Chromosome 4"/>
</dbReference>
<feature type="region of interest" description="Disordered" evidence="1">
    <location>
        <begin position="52"/>
        <end position="92"/>
    </location>
</feature>
<sequence>MVLTRYVQTHPSSHLHKLDHVGMVELFKDGNLLVYPLQGSFGLRHALWDFSSSRRRSSWWDGEERRMRGEEERRGENEERRGEEDRSGEDRT</sequence>
<dbReference type="AlphaFoldDB" id="A0A8C5AQ80"/>
<proteinExistence type="predicted"/>
<dbReference type="OMA" id="LTWIIQH"/>
<evidence type="ECO:0000256" key="1">
    <source>
        <dbReference type="SAM" id="MobiDB-lite"/>
    </source>
</evidence>
<evidence type="ECO:0000313" key="2">
    <source>
        <dbReference type="Ensembl" id="ENSGMOP00000035016.1"/>
    </source>
</evidence>